<gene>
    <name evidence="4" type="ORF">FYJ58_07680</name>
</gene>
<dbReference type="Pfam" id="PF13519">
    <property type="entry name" value="VWA_2"/>
    <property type="match status" value="1"/>
</dbReference>
<evidence type="ECO:0000313" key="5">
    <source>
        <dbReference type="Proteomes" id="UP000482209"/>
    </source>
</evidence>
<keyword evidence="5" id="KW-1185">Reference proteome</keyword>
<dbReference type="PROSITE" id="PS50234">
    <property type="entry name" value="VWFA"/>
    <property type="match status" value="1"/>
</dbReference>
<dbReference type="SUPFAM" id="SSF53300">
    <property type="entry name" value="vWA-like"/>
    <property type="match status" value="1"/>
</dbReference>
<feature type="transmembrane region" description="Helical" evidence="2">
    <location>
        <begin position="12"/>
        <end position="31"/>
    </location>
</feature>
<evidence type="ECO:0000259" key="3">
    <source>
        <dbReference type="PROSITE" id="PS50234"/>
    </source>
</evidence>
<organism evidence="4 5">
    <name type="scientific">Velocimicrobium porci</name>
    <dbReference type="NCBI Taxonomy" id="2606634"/>
    <lineage>
        <taxon>Bacteria</taxon>
        <taxon>Bacillati</taxon>
        <taxon>Bacillota</taxon>
        <taxon>Clostridia</taxon>
        <taxon>Lachnospirales</taxon>
        <taxon>Lachnospiraceae</taxon>
        <taxon>Velocimicrobium</taxon>
    </lineage>
</organism>
<accession>A0A6L5XZY2</accession>
<comment type="caution">
    <text evidence="4">The sequence shown here is derived from an EMBL/GenBank/DDBJ whole genome shotgun (WGS) entry which is preliminary data.</text>
</comment>
<keyword evidence="2" id="KW-0812">Transmembrane</keyword>
<dbReference type="SMART" id="SM00327">
    <property type="entry name" value="VWA"/>
    <property type="match status" value="1"/>
</dbReference>
<evidence type="ECO:0000256" key="2">
    <source>
        <dbReference type="SAM" id="Phobius"/>
    </source>
</evidence>
<protein>
    <submittedName>
        <fullName evidence="4">VWA domain-containing protein</fullName>
    </submittedName>
</protein>
<dbReference type="AlphaFoldDB" id="A0A6L5XZY2"/>
<keyword evidence="2" id="KW-1133">Transmembrane helix</keyword>
<dbReference type="InterPro" id="IPR036465">
    <property type="entry name" value="vWFA_dom_sf"/>
</dbReference>
<keyword evidence="1" id="KW-0175">Coiled coil</keyword>
<dbReference type="RefSeq" id="WP_154519163.1">
    <property type="nucleotide sequence ID" value="NZ_VUMT01000009.1"/>
</dbReference>
<dbReference type="Gene3D" id="3.40.50.410">
    <property type="entry name" value="von Willebrand factor, type A domain"/>
    <property type="match status" value="1"/>
</dbReference>
<sequence>MQKEDYKKLKRLGIVGVLFTILFAVTLTNYIREQQKEKLETEIREDTKQLNEIKKQFHEYRILKNSKEKKRYNTLLTNYQTGILNQDTALIDACQKELKELKKEVIQKNTSYYKAQVEKLEKGNLDNAYDNELERIEEIKMDIKHHINQNTFRQIDPLLKEWKKLLKDMTSIADNLTIHVRQTDTKAYPTTQMYLSVHNISTDQVPDNLEKRYFYLTKQIGSNPVEKLSIDSIKKVNDSGQHMINFVTSIKNSTKQHTLEAIIKSANQLFEKSNFESGSQIELLNSYNGIQLLQPFTSDKKNLRSKIKTLQSSKANNLYDLLYTAVKHTANKSGAKYIIAFTDGEDNSSRIDYPKVVETANHYQIPIYLIGIGDQISTYTLERIATQTGGFYRNINDNTLIKDIIDNILAEQNDLYQLTYTEKDIKNDISDLVHSYKMVIAYQNRAIGGTEEAIVSPVILLSNSSHSSSFKSFEQISTTIRGILKKQIKTEKLGTLLSFEFKTIKKLKQNLYKAEVISTAQKINSNKKCQLTTQESSFLLKKKKNSYKFQKQLNDMTTSVSLS</sequence>
<dbReference type="EMBL" id="VUMT01000009">
    <property type="protein sequence ID" value="MSS63758.1"/>
    <property type="molecule type" value="Genomic_DNA"/>
</dbReference>
<name>A0A6L5XZY2_9FIRM</name>
<dbReference type="Proteomes" id="UP000482209">
    <property type="component" value="Unassembled WGS sequence"/>
</dbReference>
<dbReference type="InterPro" id="IPR002035">
    <property type="entry name" value="VWF_A"/>
</dbReference>
<feature type="domain" description="VWFA" evidence="3">
    <location>
        <begin position="243"/>
        <end position="408"/>
    </location>
</feature>
<proteinExistence type="predicted"/>
<evidence type="ECO:0000313" key="4">
    <source>
        <dbReference type="EMBL" id="MSS63758.1"/>
    </source>
</evidence>
<reference evidence="4 5" key="1">
    <citation type="submission" date="2019-08" db="EMBL/GenBank/DDBJ databases">
        <title>In-depth cultivation of the pig gut microbiome towards novel bacterial diversity and tailored functional studies.</title>
        <authorList>
            <person name="Wylensek D."/>
            <person name="Hitch T.C.A."/>
            <person name="Clavel T."/>
        </authorList>
    </citation>
    <scope>NUCLEOTIDE SEQUENCE [LARGE SCALE GENOMIC DNA]</scope>
    <source>
        <strain evidence="4 5">WCA-693-APC-MOT-I</strain>
    </source>
</reference>
<dbReference type="CDD" id="cd00198">
    <property type="entry name" value="vWFA"/>
    <property type="match status" value="1"/>
</dbReference>
<evidence type="ECO:0000256" key="1">
    <source>
        <dbReference type="SAM" id="Coils"/>
    </source>
</evidence>
<keyword evidence="2" id="KW-0472">Membrane</keyword>
<feature type="coiled-coil region" evidence="1">
    <location>
        <begin position="84"/>
        <end position="111"/>
    </location>
</feature>